<dbReference type="Proteomes" id="UP000290849">
    <property type="component" value="Unassembled WGS sequence"/>
</dbReference>
<comment type="caution">
    <text evidence="1">The sequence shown here is derived from an EMBL/GenBank/DDBJ whole genome shotgun (WGS) entry which is preliminary data.</text>
</comment>
<name>A0A4Q1HPB7_9BURK</name>
<sequence length="71" mass="7829">MPLHNFKKGELGHWLQVVADNFGGEKDYVPIPPEFVEALVTLRCVARNDAGVLTVTEKGRLALHMERSGLG</sequence>
<evidence type="ECO:0000313" key="1">
    <source>
        <dbReference type="EMBL" id="RXN92759.1"/>
    </source>
</evidence>
<dbReference type="OrthoDB" id="8637533at2"/>
<dbReference type="RefSeq" id="WP_129148720.1">
    <property type="nucleotide sequence ID" value="NZ_JBHSDO010000006.1"/>
</dbReference>
<dbReference type="AlphaFoldDB" id="A0A4Q1HPB7"/>
<keyword evidence="2" id="KW-1185">Reference proteome</keyword>
<evidence type="ECO:0000313" key="2">
    <source>
        <dbReference type="Proteomes" id="UP000290849"/>
    </source>
</evidence>
<reference evidence="1 2" key="1">
    <citation type="journal article" date="2017" name="Int. J. Syst. Evol. Microbiol.">
        <title>Achromobacter aloeverae sp. nov., isolated from the root of Aloe vera (L.) Burm.f.</title>
        <authorList>
            <person name="Kuncharoen N."/>
            <person name="Muramatsu Y."/>
            <person name="Shibata C."/>
            <person name="Kamakura Y."/>
            <person name="Nakagawa Y."/>
            <person name="Tanasupawat S."/>
        </authorList>
    </citation>
    <scope>NUCLEOTIDE SEQUENCE [LARGE SCALE GENOMIC DNA]</scope>
    <source>
        <strain evidence="1 2">AVA-1</strain>
    </source>
</reference>
<gene>
    <name evidence="1" type="ORF">C7R54_03170</name>
</gene>
<organism evidence="1 2">
    <name type="scientific">Achromobacter aloeverae</name>
    <dbReference type="NCBI Taxonomy" id="1750518"/>
    <lineage>
        <taxon>Bacteria</taxon>
        <taxon>Pseudomonadati</taxon>
        <taxon>Pseudomonadota</taxon>
        <taxon>Betaproteobacteria</taxon>
        <taxon>Burkholderiales</taxon>
        <taxon>Alcaligenaceae</taxon>
        <taxon>Achromobacter</taxon>
    </lineage>
</organism>
<dbReference type="EMBL" id="PYAL01000001">
    <property type="protein sequence ID" value="RXN92759.1"/>
    <property type="molecule type" value="Genomic_DNA"/>
</dbReference>
<accession>A0A4Q1HPB7</accession>
<protein>
    <submittedName>
        <fullName evidence="1">Uncharacterized protein</fullName>
    </submittedName>
</protein>
<proteinExistence type="predicted"/>